<accession>A0A543JR21</accession>
<dbReference type="AlphaFoldDB" id="A0A543JR21"/>
<keyword evidence="6" id="KW-1185">Reference proteome</keyword>
<evidence type="ECO:0000256" key="4">
    <source>
        <dbReference type="ARBA" id="ARBA00023186"/>
    </source>
</evidence>
<organism evidence="5 6">
    <name type="scientific">Saccharothrix saharensis</name>
    <dbReference type="NCBI Taxonomy" id="571190"/>
    <lineage>
        <taxon>Bacteria</taxon>
        <taxon>Bacillati</taxon>
        <taxon>Actinomycetota</taxon>
        <taxon>Actinomycetes</taxon>
        <taxon>Pseudonocardiales</taxon>
        <taxon>Pseudonocardiaceae</taxon>
        <taxon>Saccharothrix</taxon>
    </lineage>
</organism>
<dbReference type="EMBL" id="VFPP01000001">
    <property type="protein sequence ID" value="TQM85293.1"/>
    <property type="molecule type" value="Genomic_DNA"/>
</dbReference>
<evidence type="ECO:0000313" key="5">
    <source>
        <dbReference type="EMBL" id="TQM85293.1"/>
    </source>
</evidence>
<keyword evidence="3" id="KW-0963">Cytoplasm</keyword>
<comment type="subcellular location">
    <subcellularLocation>
        <location evidence="1">Cytoplasm</location>
    </subcellularLocation>
</comment>
<evidence type="ECO:0000256" key="1">
    <source>
        <dbReference type="ARBA" id="ARBA00004496"/>
    </source>
</evidence>
<dbReference type="InterPro" id="IPR025734">
    <property type="entry name" value="EspG"/>
</dbReference>
<name>A0A543JR21_9PSEU</name>
<proteinExistence type="inferred from homology"/>
<dbReference type="RefSeq" id="WP_246108180.1">
    <property type="nucleotide sequence ID" value="NZ_VFPP01000001.1"/>
</dbReference>
<gene>
    <name evidence="5" type="ORF">FHX81_7772</name>
</gene>
<comment type="caution">
    <text evidence="5">The sequence shown here is derived from an EMBL/GenBank/DDBJ whole genome shotgun (WGS) entry which is preliminary data.</text>
</comment>
<dbReference type="Pfam" id="PF14011">
    <property type="entry name" value="ESX-1_EspG"/>
    <property type="match status" value="1"/>
</dbReference>
<reference evidence="5 6" key="1">
    <citation type="submission" date="2019-06" db="EMBL/GenBank/DDBJ databases">
        <title>Sequencing the genomes of 1000 actinobacteria strains.</title>
        <authorList>
            <person name="Klenk H.-P."/>
        </authorList>
    </citation>
    <scope>NUCLEOTIDE SEQUENCE [LARGE SCALE GENOMIC DNA]</scope>
    <source>
        <strain evidence="5 6">DSM 45456</strain>
    </source>
</reference>
<comment type="similarity">
    <text evidence="2">Belongs to the EspG family.</text>
</comment>
<keyword evidence="4" id="KW-0143">Chaperone</keyword>
<evidence type="ECO:0000313" key="6">
    <source>
        <dbReference type="Proteomes" id="UP000316628"/>
    </source>
</evidence>
<sequence length="273" mass="27984">MIATEHPVGASAGRHPAVHLGLAELDLLTTHAGVRMPYPVRVPSYGRTGGERAAVLAMAGATLTARGLADDTGPVGPAAELVTALRARQHTVDLVVTGGVGGPVGVLALRHGSVALVCRQALTRGHGNPVAVTRLAWDELADAVYRDVPRLPGALVVPISLDAGAVAAAGGARGVTRDDLRAMTAAAGGDPDELDRLADLLPAVTSRGQLGGTSAGRRTHELSWLDGPSGRVRIDRGGDGWVSVNPLHPKDIHRFIHRLTGGGAAPGTGEERQ</sequence>
<dbReference type="Proteomes" id="UP000316628">
    <property type="component" value="Unassembled WGS sequence"/>
</dbReference>
<protein>
    <submittedName>
        <fullName evidence="5">ESAT-6 protein secretion system EspG family protein</fullName>
    </submittedName>
</protein>
<evidence type="ECO:0000256" key="2">
    <source>
        <dbReference type="ARBA" id="ARBA00006411"/>
    </source>
</evidence>
<evidence type="ECO:0000256" key="3">
    <source>
        <dbReference type="ARBA" id="ARBA00022490"/>
    </source>
</evidence>